<accession>A0A930YWG0</accession>
<keyword evidence="1" id="KW-1133">Transmembrane helix</keyword>
<dbReference type="Proteomes" id="UP000694480">
    <property type="component" value="Unassembled WGS sequence"/>
</dbReference>
<name>A0A930YWG0_9FLAO</name>
<evidence type="ECO:0000259" key="2">
    <source>
        <dbReference type="Pfam" id="PF10882"/>
    </source>
</evidence>
<keyword evidence="1" id="KW-0812">Transmembrane</keyword>
<gene>
    <name evidence="3" type="ORF">IC612_07225</name>
</gene>
<evidence type="ECO:0000256" key="1">
    <source>
        <dbReference type="SAM" id="Phobius"/>
    </source>
</evidence>
<protein>
    <recommendedName>
        <fullName evidence="2">Bacterial Pleckstrin homology domain-containing protein</fullName>
    </recommendedName>
</protein>
<dbReference type="InterPro" id="IPR027783">
    <property type="entry name" value="Bacterial_PH-related"/>
</dbReference>
<reference evidence="3" key="1">
    <citation type="submission" date="2020-11" db="EMBL/GenBank/DDBJ databases">
        <title>Genome seq and assembly of Planobacterium sp.</title>
        <authorList>
            <person name="Chhetri G."/>
        </authorList>
    </citation>
    <scope>NUCLEOTIDE SEQUENCE</scope>
    <source>
        <strain evidence="3">GCR5</strain>
    </source>
</reference>
<organism evidence="3 4">
    <name type="scientific">Planobacterium oryzisoli</name>
    <dbReference type="NCBI Taxonomy" id="2771435"/>
    <lineage>
        <taxon>Bacteria</taxon>
        <taxon>Pseudomonadati</taxon>
        <taxon>Bacteroidota</taxon>
        <taxon>Flavobacteriia</taxon>
        <taxon>Flavobacteriales</taxon>
        <taxon>Weeksellaceae</taxon>
        <taxon>Chryseobacterium group</taxon>
        <taxon>Chryseobacterium</taxon>
    </lineage>
</organism>
<keyword evidence="4" id="KW-1185">Reference proteome</keyword>
<feature type="domain" description="Bacterial Pleckstrin homology" evidence="2">
    <location>
        <begin position="65"/>
        <end position="156"/>
    </location>
</feature>
<dbReference type="RefSeq" id="WP_194739515.1">
    <property type="nucleotide sequence ID" value="NZ_JADKYY010000008.1"/>
</dbReference>
<feature type="transmembrane region" description="Helical" evidence="1">
    <location>
        <begin position="12"/>
        <end position="33"/>
    </location>
</feature>
<dbReference type="Pfam" id="PF10882">
    <property type="entry name" value="bPH_5"/>
    <property type="match status" value="1"/>
</dbReference>
<proteinExistence type="predicted"/>
<feature type="transmembrane region" description="Helical" evidence="1">
    <location>
        <begin position="39"/>
        <end position="60"/>
    </location>
</feature>
<sequence length="158" mass="18142">MKEIPTAPIDRFAKIMTIVVAFLILVTLTMYFAGEWSDAGVWGVGIAVLLLLILPLSYMLRPRLFVSPTHFEMRSILYSIKLPIREIKMVEMDQERTINIRTFGIGGVFGYFGYYNGKDLWLVTNKSKRVVLKTAKGKTYMVSPQDPLELINEIKKYQ</sequence>
<keyword evidence="1" id="KW-0472">Membrane</keyword>
<dbReference type="AlphaFoldDB" id="A0A930YWG0"/>
<dbReference type="EMBL" id="JADKYY010000008">
    <property type="protein sequence ID" value="MBF5027586.1"/>
    <property type="molecule type" value="Genomic_DNA"/>
</dbReference>
<evidence type="ECO:0000313" key="3">
    <source>
        <dbReference type="EMBL" id="MBF5027586.1"/>
    </source>
</evidence>
<comment type="caution">
    <text evidence="3">The sequence shown here is derived from an EMBL/GenBank/DDBJ whole genome shotgun (WGS) entry which is preliminary data.</text>
</comment>
<evidence type="ECO:0000313" key="4">
    <source>
        <dbReference type="Proteomes" id="UP000694480"/>
    </source>
</evidence>